<dbReference type="AlphaFoldDB" id="A0A1W4WIK6"/>
<gene>
    <name evidence="2" type="primary">LOC108733332</name>
</gene>
<sequence length="83" mass="9498">MLSCLLGLRNLNFQSTAMCEIAKEQGYKLIRVDCSSNFSARAMAKLGFESISELKYEDYKPNGEIVFKPAFPHTEVKSFVWRL</sequence>
<dbReference type="KEGG" id="apln:108733332"/>
<dbReference type="GeneID" id="108733332"/>
<dbReference type="Proteomes" id="UP000192223">
    <property type="component" value="Unplaced"/>
</dbReference>
<dbReference type="RefSeq" id="XP_018319938.1">
    <property type="nucleotide sequence ID" value="XM_018464436.2"/>
</dbReference>
<proteinExistence type="predicted"/>
<dbReference type="CTD" id="36849"/>
<dbReference type="STRING" id="224129.A0A1W4WIK6"/>
<dbReference type="InterPro" id="IPR016181">
    <property type="entry name" value="Acyl_CoA_acyltransferase"/>
</dbReference>
<name>A0A1W4WIK6_AGRPL</name>
<accession>A0A1W4WIK6</accession>
<reference evidence="2" key="1">
    <citation type="submission" date="2025-08" db="UniProtKB">
        <authorList>
            <consortium name="RefSeq"/>
        </authorList>
    </citation>
    <scope>IDENTIFICATION</scope>
    <source>
        <tissue evidence="2">Entire body</tissue>
    </source>
</reference>
<evidence type="ECO:0000313" key="1">
    <source>
        <dbReference type="Proteomes" id="UP000192223"/>
    </source>
</evidence>
<dbReference type="Gene3D" id="3.40.630.30">
    <property type="match status" value="1"/>
</dbReference>
<keyword evidence="1" id="KW-1185">Reference proteome</keyword>
<dbReference type="OrthoDB" id="41532at2759"/>
<protein>
    <submittedName>
        <fullName evidence="2">Dopamine N-acetyltransferase-like</fullName>
    </submittedName>
</protein>
<evidence type="ECO:0000313" key="2">
    <source>
        <dbReference type="RefSeq" id="XP_018319938.1"/>
    </source>
</evidence>
<dbReference type="SUPFAM" id="SSF55729">
    <property type="entry name" value="Acyl-CoA N-acyltransferases (Nat)"/>
    <property type="match status" value="1"/>
</dbReference>
<organism evidence="1 2">
    <name type="scientific">Agrilus planipennis</name>
    <name type="common">Emerald ash borer</name>
    <name type="synonym">Agrilus marcopoli</name>
    <dbReference type="NCBI Taxonomy" id="224129"/>
    <lineage>
        <taxon>Eukaryota</taxon>
        <taxon>Metazoa</taxon>
        <taxon>Ecdysozoa</taxon>
        <taxon>Arthropoda</taxon>
        <taxon>Hexapoda</taxon>
        <taxon>Insecta</taxon>
        <taxon>Pterygota</taxon>
        <taxon>Neoptera</taxon>
        <taxon>Endopterygota</taxon>
        <taxon>Coleoptera</taxon>
        <taxon>Polyphaga</taxon>
        <taxon>Elateriformia</taxon>
        <taxon>Buprestoidea</taxon>
        <taxon>Buprestidae</taxon>
        <taxon>Agrilinae</taxon>
        <taxon>Agrilus</taxon>
    </lineage>
</organism>
<dbReference type="InParanoid" id="A0A1W4WIK6"/>